<dbReference type="InterPro" id="IPR040549">
    <property type="entry name" value="DUF5613"/>
</dbReference>
<dbReference type="AlphaFoldDB" id="A0A2A4GZY7"/>
<proteinExistence type="predicted"/>
<dbReference type="RefSeq" id="WP_096590879.1">
    <property type="nucleotide sequence ID" value="NZ_MWRM01000004.1"/>
</dbReference>
<dbReference type="PROSITE" id="PS51186">
    <property type="entry name" value="GNAT"/>
    <property type="match status" value="1"/>
</dbReference>
<name>A0A2A4GZY7_9STAP</name>
<dbReference type="Gene3D" id="3.40.630.30">
    <property type="match status" value="1"/>
</dbReference>
<evidence type="ECO:0000259" key="1">
    <source>
        <dbReference type="PROSITE" id="PS51186"/>
    </source>
</evidence>
<protein>
    <submittedName>
        <fullName evidence="2">GNAT family N-acetyltransferase</fullName>
    </submittedName>
</protein>
<dbReference type="Pfam" id="PF18467">
    <property type="entry name" value="DUF5613"/>
    <property type="match status" value="1"/>
</dbReference>
<dbReference type="CDD" id="cd04301">
    <property type="entry name" value="NAT_SF"/>
    <property type="match status" value="1"/>
</dbReference>
<dbReference type="EMBL" id="MWUU01000003">
    <property type="protein sequence ID" value="PCF56439.1"/>
    <property type="molecule type" value="Genomic_DNA"/>
</dbReference>
<reference evidence="2 3" key="1">
    <citation type="journal article" date="2017" name="PLoS ONE">
        <title>Development of a real-time PCR for detection of Staphylococcus pseudintermedius using a novel automated comparison of whole-genome sequences.</title>
        <authorList>
            <person name="Verstappen K.M."/>
            <person name="Huijbregts L."/>
            <person name="Spaninks M."/>
            <person name="Wagenaar J.A."/>
            <person name="Fluit A.C."/>
            <person name="Duim B."/>
        </authorList>
    </citation>
    <scope>NUCLEOTIDE SEQUENCE [LARGE SCALE GENOMIC DNA]</scope>
    <source>
        <strain evidence="2 3">215070706401-1</strain>
    </source>
</reference>
<organism evidence="2 3">
    <name type="scientific">Staphylococcus delphini</name>
    <dbReference type="NCBI Taxonomy" id="53344"/>
    <lineage>
        <taxon>Bacteria</taxon>
        <taxon>Bacillati</taxon>
        <taxon>Bacillota</taxon>
        <taxon>Bacilli</taxon>
        <taxon>Bacillales</taxon>
        <taxon>Staphylococcaceae</taxon>
        <taxon>Staphylococcus</taxon>
        <taxon>Staphylococcus intermedius group</taxon>
    </lineage>
</organism>
<dbReference type="GO" id="GO:0016747">
    <property type="term" value="F:acyltransferase activity, transferring groups other than amino-acyl groups"/>
    <property type="evidence" value="ECO:0007669"/>
    <property type="project" value="InterPro"/>
</dbReference>
<dbReference type="InterPro" id="IPR000182">
    <property type="entry name" value="GNAT_dom"/>
</dbReference>
<dbReference type="Proteomes" id="UP000218335">
    <property type="component" value="Unassembled WGS sequence"/>
</dbReference>
<accession>A0A2A4GZY7</accession>
<dbReference type="SUPFAM" id="SSF55729">
    <property type="entry name" value="Acyl-CoA N-acyltransferases (Nat)"/>
    <property type="match status" value="1"/>
</dbReference>
<sequence>MEVQMSDIYSEGDIYSKANNVTIYMTPTTPLTYDNNKWVYHQMPDVSQFKEDMKRQQTLHADHGVLTHLKFEFPENVKPNVDMMQLLRAEGFQVGNLELYMIEAADLRQLTGPSLEIEPVTIKNMADYMHVYEPLSIQFGADYIKESAQALLTNLKKDTRARQPYIAYENAQPVGIMNVIETARTVELDGFAVAEVARGRGVGSRMQAFVGEIARERPVILVADAEDTAKEMYMKQGYTFISFQYSALKELTVSVPY</sequence>
<dbReference type="Pfam" id="PF13508">
    <property type="entry name" value="Acetyltransf_7"/>
    <property type="match status" value="1"/>
</dbReference>
<evidence type="ECO:0000313" key="2">
    <source>
        <dbReference type="EMBL" id="PCF56439.1"/>
    </source>
</evidence>
<keyword evidence="2" id="KW-0808">Transferase</keyword>
<evidence type="ECO:0000313" key="3">
    <source>
        <dbReference type="Proteomes" id="UP000218335"/>
    </source>
</evidence>
<feature type="domain" description="N-acetyltransferase" evidence="1">
    <location>
        <begin position="115"/>
        <end position="257"/>
    </location>
</feature>
<dbReference type="InterPro" id="IPR016181">
    <property type="entry name" value="Acyl_CoA_acyltransferase"/>
</dbReference>
<gene>
    <name evidence="2" type="ORF">B5C08_03040</name>
</gene>
<comment type="caution">
    <text evidence="2">The sequence shown here is derived from an EMBL/GenBank/DDBJ whole genome shotgun (WGS) entry which is preliminary data.</text>
</comment>